<dbReference type="InterPro" id="IPR018764">
    <property type="entry name" value="RskA_C"/>
</dbReference>
<reference evidence="2 3" key="1">
    <citation type="submission" date="2016-09" db="EMBL/GenBank/DDBJ databases">
        <title>Rhizobium oryziradicis sp. nov., isolated from the root of rice.</title>
        <authorList>
            <person name="Zhao J."/>
            <person name="Zhang X."/>
        </authorList>
    </citation>
    <scope>NUCLEOTIDE SEQUENCE [LARGE SCALE GENOMIC DNA]</scope>
    <source>
        <strain evidence="2 3">N19</strain>
    </source>
</reference>
<dbReference type="Proteomes" id="UP000186894">
    <property type="component" value="Unassembled WGS sequence"/>
</dbReference>
<dbReference type="STRING" id="1867956.BJF95_17270"/>
<dbReference type="Pfam" id="PF10099">
    <property type="entry name" value="RskA_C"/>
    <property type="match status" value="1"/>
</dbReference>
<evidence type="ECO:0000313" key="3">
    <source>
        <dbReference type="Proteomes" id="UP000186894"/>
    </source>
</evidence>
<dbReference type="GO" id="GO:0005886">
    <property type="term" value="C:plasma membrane"/>
    <property type="evidence" value="ECO:0007669"/>
    <property type="project" value="InterPro"/>
</dbReference>
<evidence type="ECO:0000259" key="1">
    <source>
        <dbReference type="Pfam" id="PF10099"/>
    </source>
</evidence>
<dbReference type="OrthoDB" id="9816387at2"/>
<organism evidence="2 3">
    <name type="scientific">Rhizobium oryziradicis</name>
    <dbReference type="NCBI Taxonomy" id="1867956"/>
    <lineage>
        <taxon>Bacteria</taxon>
        <taxon>Pseudomonadati</taxon>
        <taxon>Pseudomonadota</taxon>
        <taxon>Alphaproteobacteria</taxon>
        <taxon>Hyphomicrobiales</taxon>
        <taxon>Rhizobiaceae</taxon>
        <taxon>Rhizobium/Agrobacterium group</taxon>
        <taxon>Rhizobium</taxon>
    </lineage>
</organism>
<dbReference type="AlphaFoldDB" id="A0A1Q8ZT08"/>
<name>A0A1Q8ZT08_9HYPH</name>
<proteinExistence type="predicted"/>
<dbReference type="PANTHER" id="PTHR37461">
    <property type="entry name" value="ANTI-SIGMA-K FACTOR RSKA"/>
    <property type="match status" value="1"/>
</dbReference>
<comment type="caution">
    <text evidence="2">The sequence shown here is derived from an EMBL/GenBank/DDBJ whole genome shotgun (WGS) entry which is preliminary data.</text>
</comment>
<dbReference type="EMBL" id="MKIM01000025">
    <property type="protein sequence ID" value="OLP45096.1"/>
    <property type="molecule type" value="Genomic_DNA"/>
</dbReference>
<gene>
    <name evidence="2" type="ORF">BJF95_17270</name>
</gene>
<dbReference type="GO" id="GO:0016989">
    <property type="term" value="F:sigma factor antagonist activity"/>
    <property type="evidence" value="ECO:0007669"/>
    <property type="project" value="TreeGrafter"/>
</dbReference>
<dbReference type="PANTHER" id="PTHR37461:SF1">
    <property type="entry name" value="ANTI-SIGMA-K FACTOR RSKA"/>
    <property type="match status" value="1"/>
</dbReference>
<dbReference type="InterPro" id="IPR051474">
    <property type="entry name" value="Anti-sigma-K/W_factor"/>
</dbReference>
<keyword evidence="3" id="KW-1185">Reference proteome</keyword>
<dbReference type="RefSeq" id="WP_075639011.1">
    <property type="nucleotide sequence ID" value="NZ_MKIM01000025.1"/>
</dbReference>
<feature type="domain" description="Anti-sigma K factor RskA C-terminal" evidence="1">
    <location>
        <begin position="120"/>
        <end position="231"/>
    </location>
</feature>
<evidence type="ECO:0000313" key="2">
    <source>
        <dbReference type="EMBL" id="OLP45096.1"/>
    </source>
</evidence>
<sequence length="240" mass="26059">MNEPDQSKGNRSRDEVLAGEYVLGVLSAENRVRVEVRMKQDRQFAAVVHRWEENLSQFNDEYEVAKPKPESFTAIETRLFGREPMRQSSPLSRLWNSATVWRGVSLVSIIAVASLAGIEMGMWEGRYGGRHIVADLKTTNSDLSLIANYNRFSGRLRVTPVATNGSAAKSLELWMIEASGKPHSLGVLPQTGEGEFLVPDSMRAALKDGVTLAVSIEPLGGSPTGLPTGAVIGTGVTHAP</sequence>
<accession>A0A1Q8ZT08</accession>
<dbReference type="GO" id="GO:0006417">
    <property type="term" value="P:regulation of translation"/>
    <property type="evidence" value="ECO:0007669"/>
    <property type="project" value="TreeGrafter"/>
</dbReference>
<protein>
    <submittedName>
        <fullName evidence="2">Anti-sigma factor</fullName>
    </submittedName>
</protein>